<dbReference type="eggNOG" id="COG0665">
    <property type="taxonomic scope" value="Bacteria"/>
</dbReference>
<reference evidence="11" key="1">
    <citation type="submission" date="2013-05" db="EMBL/GenBank/DDBJ databases">
        <title>Genome assembly of Cystobacter fuscus DSM 2262.</title>
        <authorList>
            <person name="Sharma G."/>
            <person name="Khatri I."/>
            <person name="Kaur C."/>
            <person name="Mayilraj S."/>
            <person name="Subramanian S."/>
        </authorList>
    </citation>
    <scope>NUCLEOTIDE SEQUENCE [LARGE SCALE GENOMIC DNA]</scope>
    <source>
        <strain evidence="11">DSM 2262</strain>
    </source>
</reference>
<evidence type="ECO:0000256" key="3">
    <source>
        <dbReference type="ARBA" id="ARBA00022630"/>
    </source>
</evidence>
<evidence type="ECO:0000313" key="12">
    <source>
        <dbReference type="Proteomes" id="UP000011682"/>
    </source>
</evidence>
<evidence type="ECO:0000259" key="10">
    <source>
        <dbReference type="Pfam" id="PF01266"/>
    </source>
</evidence>
<accession>S9P986</accession>
<dbReference type="InterPro" id="IPR006076">
    <property type="entry name" value="FAD-dep_OxRdtase"/>
</dbReference>
<evidence type="ECO:0000256" key="5">
    <source>
        <dbReference type="ARBA" id="ARBA00023002"/>
    </source>
</evidence>
<dbReference type="EC" id="1.4.3.3" evidence="6"/>
<dbReference type="Proteomes" id="UP000011682">
    <property type="component" value="Unassembled WGS sequence"/>
</dbReference>
<dbReference type="GO" id="GO:0019478">
    <property type="term" value="P:D-amino acid catabolic process"/>
    <property type="evidence" value="ECO:0007669"/>
    <property type="project" value="TreeGrafter"/>
</dbReference>
<comment type="cofactor">
    <cofactor evidence="1 9">
        <name>FAD</name>
        <dbReference type="ChEBI" id="CHEBI:57692"/>
    </cofactor>
</comment>
<evidence type="ECO:0000256" key="2">
    <source>
        <dbReference type="ARBA" id="ARBA00006730"/>
    </source>
</evidence>
<feature type="binding site" evidence="9">
    <location>
        <position position="296"/>
    </location>
    <ligand>
        <name>D-dopa</name>
        <dbReference type="ChEBI" id="CHEBI:149689"/>
    </ligand>
</feature>
<feature type="domain" description="FAD dependent oxidoreductase" evidence="10">
    <location>
        <begin position="5"/>
        <end position="308"/>
    </location>
</feature>
<dbReference type="AlphaFoldDB" id="S9P986"/>
<dbReference type="PANTHER" id="PTHR11530:SF11">
    <property type="entry name" value="D-ASPARTATE OXIDASE"/>
    <property type="match status" value="1"/>
</dbReference>
<dbReference type="EMBL" id="ANAH02000021">
    <property type="protein sequence ID" value="EPX58842.1"/>
    <property type="molecule type" value="Genomic_DNA"/>
</dbReference>
<evidence type="ECO:0000256" key="4">
    <source>
        <dbReference type="ARBA" id="ARBA00022827"/>
    </source>
</evidence>
<organism evidence="11 12">
    <name type="scientific">Cystobacter fuscus (strain ATCC 25194 / DSM 2262 / NBRC 100088 / M29)</name>
    <dbReference type="NCBI Taxonomy" id="1242864"/>
    <lineage>
        <taxon>Bacteria</taxon>
        <taxon>Pseudomonadati</taxon>
        <taxon>Myxococcota</taxon>
        <taxon>Myxococcia</taxon>
        <taxon>Myxococcales</taxon>
        <taxon>Cystobacterineae</taxon>
        <taxon>Archangiaceae</taxon>
        <taxon>Cystobacter</taxon>
    </lineage>
</organism>
<dbReference type="PIRSF" id="PIRSF000189">
    <property type="entry name" value="D-aa_oxidase"/>
    <property type="match status" value="1"/>
</dbReference>
<feature type="binding site" evidence="9">
    <location>
        <position position="270"/>
    </location>
    <ligand>
        <name>D-dopa</name>
        <dbReference type="ChEBI" id="CHEBI:149689"/>
    </ligand>
</feature>
<protein>
    <recommendedName>
        <fullName evidence="7">D-amino-acid oxidase</fullName>
        <ecNumber evidence="6">1.4.3.3</ecNumber>
    </recommendedName>
</protein>
<dbReference type="SUPFAM" id="SSF54373">
    <property type="entry name" value="FAD-linked reductases, C-terminal domain"/>
    <property type="match status" value="1"/>
</dbReference>
<evidence type="ECO:0000256" key="1">
    <source>
        <dbReference type="ARBA" id="ARBA00001974"/>
    </source>
</evidence>
<feature type="binding site" evidence="9">
    <location>
        <begin position="41"/>
        <end position="42"/>
    </location>
    <ligand>
        <name>FAD</name>
        <dbReference type="ChEBI" id="CHEBI:57692"/>
    </ligand>
</feature>
<feature type="binding site" evidence="9">
    <location>
        <position position="155"/>
    </location>
    <ligand>
        <name>FAD</name>
        <dbReference type="ChEBI" id="CHEBI:57692"/>
    </ligand>
</feature>
<dbReference type="Pfam" id="PF01266">
    <property type="entry name" value="DAO"/>
    <property type="match status" value="1"/>
</dbReference>
<feature type="binding site" evidence="9">
    <location>
        <begin position="295"/>
        <end position="300"/>
    </location>
    <ligand>
        <name>FAD</name>
        <dbReference type="ChEBI" id="CHEBI:57692"/>
    </ligand>
</feature>
<evidence type="ECO:0000256" key="6">
    <source>
        <dbReference type="ARBA" id="ARBA00039101"/>
    </source>
</evidence>
<feature type="binding site" evidence="9">
    <location>
        <position position="215"/>
    </location>
    <ligand>
        <name>D-dopa</name>
        <dbReference type="ChEBI" id="CHEBI:149689"/>
    </ligand>
</feature>
<keyword evidence="5" id="KW-0560">Oxidoreductase</keyword>
<sequence length="338" mass="37002">MPPMRVIVLGGGVSGLSCGVRLLEAGYLVDLWARELSPNTTSDVAAAIWYPYRAFPQERVTRWGARTFEVLSELARQPGTGVRCIPGLELRREPAADPWWRPCVSRFRHATPEELRPGYADGFVFEVPVIDMSRYLPYLMERFRGLGGRVVQREVRSLEEAWAESDQVVNCTGLGSRSLVGDTSLVPIRGQVVRVAPLGEPRFLLDEDETRGMTYVIPRGEECILGGTAEEGRASLEPEPAQAEAILERAARLLPTGTRLHVLGHRVGLRPGRPSVRLEVERHGGRLVLHDYGHGGSGVTLSWGCAEEGVSLLERARQETAHVGPVANPSITGSSDGT</sequence>
<gene>
    <name evidence="11" type="ORF">D187_003557</name>
</gene>
<dbReference type="InterPro" id="IPR023209">
    <property type="entry name" value="DAO"/>
</dbReference>
<comment type="similarity">
    <text evidence="2">Belongs to the DAMOX/DASOX family.</text>
</comment>
<evidence type="ECO:0000256" key="9">
    <source>
        <dbReference type="PIRSR" id="PIRSR000189-1"/>
    </source>
</evidence>
<evidence type="ECO:0000256" key="7">
    <source>
        <dbReference type="ARBA" id="ARBA00039751"/>
    </source>
</evidence>
<dbReference type="GO" id="GO:0071949">
    <property type="term" value="F:FAD binding"/>
    <property type="evidence" value="ECO:0007669"/>
    <property type="project" value="InterPro"/>
</dbReference>
<comment type="catalytic activity">
    <reaction evidence="8">
        <text>a D-alpha-amino acid + O2 + H2O = a 2-oxocarboxylate + H2O2 + NH4(+)</text>
        <dbReference type="Rhea" id="RHEA:21816"/>
        <dbReference type="ChEBI" id="CHEBI:15377"/>
        <dbReference type="ChEBI" id="CHEBI:15379"/>
        <dbReference type="ChEBI" id="CHEBI:16240"/>
        <dbReference type="ChEBI" id="CHEBI:28938"/>
        <dbReference type="ChEBI" id="CHEBI:35179"/>
        <dbReference type="ChEBI" id="CHEBI:59871"/>
        <dbReference type="EC" id="1.4.3.3"/>
    </reaction>
    <physiologicalReaction direction="left-to-right" evidence="8">
        <dbReference type="Rhea" id="RHEA:21817"/>
    </physiologicalReaction>
</comment>
<keyword evidence="3" id="KW-0285">Flavoprotein</keyword>
<dbReference type="Gene3D" id="3.30.9.10">
    <property type="entry name" value="D-Amino Acid Oxidase, subunit A, domain 2"/>
    <property type="match status" value="1"/>
</dbReference>
<name>S9P986_CYSF2</name>
<dbReference type="SUPFAM" id="SSF51971">
    <property type="entry name" value="Nucleotide-binding domain"/>
    <property type="match status" value="1"/>
</dbReference>
<evidence type="ECO:0000256" key="8">
    <source>
        <dbReference type="ARBA" id="ARBA00049547"/>
    </source>
</evidence>
<feature type="binding site" evidence="9">
    <location>
        <position position="172"/>
    </location>
    <ligand>
        <name>FAD</name>
        <dbReference type="ChEBI" id="CHEBI:57692"/>
    </ligand>
</feature>
<proteinExistence type="inferred from homology"/>
<dbReference type="Gene3D" id="3.40.50.720">
    <property type="entry name" value="NAD(P)-binding Rossmann-like Domain"/>
    <property type="match status" value="1"/>
</dbReference>
<comment type="caution">
    <text evidence="11">The sequence shown here is derived from an EMBL/GenBank/DDBJ whole genome shotgun (WGS) entry which is preliminary data.</text>
</comment>
<keyword evidence="12" id="KW-1185">Reference proteome</keyword>
<dbReference type="PROSITE" id="PS51257">
    <property type="entry name" value="PROKAR_LIPOPROTEIN"/>
    <property type="match status" value="1"/>
</dbReference>
<dbReference type="PANTHER" id="PTHR11530">
    <property type="entry name" value="D-AMINO ACID OXIDASE"/>
    <property type="match status" value="1"/>
</dbReference>
<evidence type="ECO:0000313" key="11">
    <source>
        <dbReference type="EMBL" id="EPX58842.1"/>
    </source>
</evidence>
<dbReference type="GO" id="GO:0005737">
    <property type="term" value="C:cytoplasm"/>
    <property type="evidence" value="ECO:0007669"/>
    <property type="project" value="TreeGrafter"/>
</dbReference>
<keyword evidence="4 9" id="KW-0274">FAD</keyword>
<dbReference type="GO" id="GO:0003884">
    <property type="term" value="F:D-amino-acid oxidase activity"/>
    <property type="evidence" value="ECO:0007669"/>
    <property type="project" value="UniProtKB-EC"/>
</dbReference>